<dbReference type="EMBL" id="POUA01000064">
    <property type="protein sequence ID" value="PZG49867.1"/>
    <property type="molecule type" value="Genomic_DNA"/>
</dbReference>
<keyword evidence="1 2" id="KW-0238">DNA-binding</keyword>
<reference evidence="4 5" key="1">
    <citation type="submission" date="2018-01" db="EMBL/GenBank/DDBJ databases">
        <title>Draft genome sequence of Sphaerisporangium sp. 7K107.</title>
        <authorList>
            <person name="Sahin N."/>
            <person name="Saygin H."/>
            <person name="Ay H."/>
        </authorList>
    </citation>
    <scope>NUCLEOTIDE SEQUENCE [LARGE SCALE GENOMIC DNA]</scope>
    <source>
        <strain evidence="4 5">7K107</strain>
    </source>
</reference>
<dbReference type="GO" id="GO:0003677">
    <property type="term" value="F:DNA binding"/>
    <property type="evidence" value="ECO:0007669"/>
    <property type="project" value="UniProtKB-UniRule"/>
</dbReference>
<proteinExistence type="predicted"/>
<dbReference type="RefSeq" id="WP_111167099.1">
    <property type="nucleotide sequence ID" value="NZ_POUA01000064.1"/>
</dbReference>
<dbReference type="PROSITE" id="PS51755">
    <property type="entry name" value="OMPR_PHOB"/>
    <property type="match status" value="1"/>
</dbReference>
<dbReference type="Gene3D" id="1.10.10.10">
    <property type="entry name" value="Winged helix-like DNA-binding domain superfamily/Winged helix DNA-binding domain"/>
    <property type="match status" value="1"/>
</dbReference>
<dbReference type="CDD" id="cd00383">
    <property type="entry name" value="trans_reg_C"/>
    <property type="match status" value="1"/>
</dbReference>
<dbReference type="GO" id="GO:0000160">
    <property type="term" value="P:phosphorelay signal transduction system"/>
    <property type="evidence" value="ECO:0007669"/>
    <property type="project" value="InterPro"/>
</dbReference>
<dbReference type="InterPro" id="IPR016032">
    <property type="entry name" value="Sig_transdc_resp-reg_C-effctor"/>
</dbReference>
<evidence type="ECO:0000256" key="1">
    <source>
        <dbReference type="ARBA" id="ARBA00023125"/>
    </source>
</evidence>
<dbReference type="SUPFAM" id="SSF46894">
    <property type="entry name" value="C-terminal effector domain of the bipartite response regulators"/>
    <property type="match status" value="1"/>
</dbReference>
<dbReference type="InterPro" id="IPR036388">
    <property type="entry name" value="WH-like_DNA-bd_sf"/>
</dbReference>
<keyword evidence="5" id="KW-1185">Reference proteome</keyword>
<comment type="caution">
    <text evidence="4">The sequence shown here is derived from an EMBL/GenBank/DDBJ whole genome shotgun (WGS) entry which is preliminary data.</text>
</comment>
<evidence type="ECO:0000313" key="4">
    <source>
        <dbReference type="EMBL" id="PZG49867.1"/>
    </source>
</evidence>
<accession>A0A2W2HV92</accession>
<protein>
    <recommendedName>
        <fullName evidence="3">OmpR/PhoB-type domain-containing protein</fullName>
    </recommendedName>
</protein>
<evidence type="ECO:0000313" key="5">
    <source>
        <dbReference type="Proteomes" id="UP000248544"/>
    </source>
</evidence>
<dbReference type="Pfam" id="PF00486">
    <property type="entry name" value="Trans_reg_C"/>
    <property type="match status" value="1"/>
</dbReference>
<name>A0A2W2HV92_9ACTN</name>
<feature type="DNA-binding region" description="OmpR/PhoB-type" evidence="2">
    <location>
        <begin position="1"/>
        <end position="92"/>
    </location>
</feature>
<dbReference type="Proteomes" id="UP000248544">
    <property type="component" value="Unassembled WGS sequence"/>
</dbReference>
<sequence length="148" mass="16278">MDPIRIDARAHRAWKGATELRLAPLPFGIRRVLAERAGTMVNRDELARLVWGYDAGKTLDMHVRGLRQALGDDAANPRYITTVRGIGFRFDGHVEGTPPAAVLLDLMRQLDASLGSDCPLLSELAPLARRIANRLTALEQFHAGSRDG</sequence>
<dbReference type="InterPro" id="IPR001867">
    <property type="entry name" value="OmpR/PhoB-type_DNA-bd"/>
</dbReference>
<gene>
    <name evidence="4" type="ORF">C1I98_11165</name>
</gene>
<evidence type="ECO:0000259" key="3">
    <source>
        <dbReference type="PROSITE" id="PS51755"/>
    </source>
</evidence>
<organism evidence="4 5">
    <name type="scientific">Spongiactinospora gelatinilytica</name>
    <dbReference type="NCBI Taxonomy" id="2666298"/>
    <lineage>
        <taxon>Bacteria</taxon>
        <taxon>Bacillati</taxon>
        <taxon>Actinomycetota</taxon>
        <taxon>Actinomycetes</taxon>
        <taxon>Streptosporangiales</taxon>
        <taxon>Streptosporangiaceae</taxon>
        <taxon>Spongiactinospora</taxon>
    </lineage>
</organism>
<evidence type="ECO:0000256" key="2">
    <source>
        <dbReference type="PROSITE-ProRule" id="PRU01091"/>
    </source>
</evidence>
<dbReference type="SMART" id="SM00862">
    <property type="entry name" value="Trans_reg_C"/>
    <property type="match status" value="1"/>
</dbReference>
<feature type="domain" description="OmpR/PhoB-type" evidence="3">
    <location>
        <begin position="1"/>
        <end position="92"/>
    </location>
</feature>
<dbReference type="GO" id="GO:0006355">
    <property type="term" value="P:regulation of DNA-templated transcription"/>
    <property type="evidence" value="ECO:0007669"/>
    <property type="project" value="InterPro"/>
</dbReference>
<dbReference type="AlphaFoldDB" id="A0A2W2HV92"/>